<reference evidence="17" key="1">
    <citation type="journal article" date="2018" name="Nat. Microbiol.">
        <title>Leveraging single-cell genomics to expand the fungal tree of life.</title>
        <authorList>
            <person name="Ahrendt S.R."/>
            <person name="Quandt C.A."/>
            <person name="Ciobanu D."/>
            <person name="Clum A."/>
            <person name="Salamov A."/>
            <person name="Andreopoulos B."/>
            <person name="Cheng J.F."/>
            <person name="Woyke T."/>
            <person name="Pelin A."/>
            <person name="Henrissat B."/>
            <person name="Reynolds N.K."/>
            <person name="Benny G.L."/>
            <person name="Smith M.E."/>
            <person name="James T.Y."/>
            <person name="Grigoriev I.V."/>
        </authorList>
    </citation>
    <scope>NUCLEOTIDE SEQUENCE [LARGE SCALE GENOMIC DNA]</scope>
    <source>
        <strain evidence="17">RSA 468</strain>
    </source>
</reference>
<gene>
    <name evidence="16" type="ORF">BJ085DRAFT_37983</name>
</gene>
<dbReference type="FunFam" id="3.20.20.210:FF:000001">
    <property type="entry name" value="Uroporphyrinogen decarboxylase"/>
    <property type="match status" value="1"/>
</dbReference>
<dbReference type="GO" id="GO:0004853">
    <property type="term" value="F:uroporphyrinogen decarboxylase activity"/>
    <property type="evidence" value="ECO:0007669"/>
    <property type="project" value="UniProtKB-EC"/>
</dbReference>
<dbReference type="UniPathway" id="UPA00251">
    <property type="reaction ID" value="UER00321"/>
</dbReference>
<dbReference type="HAMAP" id="MF_00218">
    <property type="entry name" value="URO_D"/>
    <property type="match status" value="1"/>
</dbReference>
<dbReference type="EMBL" id="ML002290">
    <property type="protein sequence ID" value="RKP39206.1"/>
    <property type="molecule type" value="Genomic_DNA"/>
</dbReference>
<evidence type="ECO:0000256" key="2">
    <source>
        <dbReference type="ARBA" id="ARBA00004496"/>
    </source>
</evidence>
<evidence type="ECO:0000256" key="8">
    <source>
        <dbReference type="ARBA" id="ARBA00022490"/>
    </source>
</evidence>
<dbReference type="Proteomes" id="UP000268162">
    <property type="component" value="Unassembled WGS sequence"/>
</dbReference>
<feature type="domain" description="Uroporphyrinogen decarboxylase (URO-D)" evidence="15">
    <location>
        <begin position="150"/>
        <end position="166"/>
    </location>
</feature>
<comment type="catalytic activity">
    <reaction evidence="12">
        <text>uroporphyrinogen III + 4 H(+) = coproporphyrinogen III + 4 CO2</text>
        <dbReference type="Rhea" id="RHEA:19865"/>
        <dbReference type="ChEBI" id="CHEBI:15378"/>
        <dbReference type="ChEBI" id="CHEBI:16526"/>
        <dbReference type="ChEBI" id="CHEBI:57308"/>
        <dbReference type="ChEBI" id="CHEBI:57309"/>
        <dbReference type="EC" id="4.1.1.37"/>
    </reaction>
</comment>
<evidence type="ECO:0000256" key="3">
    <source>
        <dbReference type="ARBA" id="ARBA00004804"/>
    </source>
</evidence>
<evidence type="ECO:0000313" key="17">
    <source>
        <dbReference type="Proteomes" id="UP000268162"/>
    </source>
</evidence>
<evidence type="ECO:0000256" key="1">
    <source>
        <dbReference type="ARBA" id="ARBA00002448"/>
    </source>
</evidence>
<evidence type="ECO:0000313" key="16">
    <source>
        <dbReference type="EMBL" id="RKP39206.1"/>
    </source>
</evidence>
<keyword evidence="17" id="KW-1185">Reference proteome</keyword>
<dbReference type="Pfam" id="PF01208">
    <property type="entry name" value="URO-D"/>
    <property type="match status" value="1"/>
</dbReference>
<evidence type="ECO:0000256" key="9">
    <source>
        <dbReference type="ARBA" id="ARBA00022793"/>
    </source>
</evidence>
<name>A0A4P9ZZJ4_9FUNG</name>
<evidence type="ECO:0000256" key="4">
    <source>
        <dbReference type="ARBA" id="ARBA00009935"/>
    </source>
</evidence>
<dbReference type="GO" id="GO:0006782">
    <property type="term" value="P:protoporphyrinogen IX biosynthetic process"/>
    <property type="evidence" value="ECO:0007669"/>
    <property type="project" value="UniProtKB-UniPathway"/>
</dbReference>
<dbReference type="PROSITE" id="PS00906">
    <property type="entry name" value="UROD_1"/>
    <property type="match status" value="1"/>
</dbReference>
<evidence type="ECO:0000256" key="13">
    <source>
        <dbReference type="RuleBase" id="RU004169"/>
    </source>
</evidence>
<dbReference type="InterPro" id="IPR006361">
    <property type="entry name" value="Uroporphyrinogen_deCO2ase_HemE"/>
</dbReference>
<evidence type="ECO:0000256" key="6">
    <source>
        <dbReference type="ARBA" id="ARBA00012288"/>
    </source>
</evidence>
<evidence type="ECO:0000256" key="12">
    <source>
        <dbReference type="RuleBase" id="RU000554"/>
    </source>
</evidence>
<sequence length="382" mass="42667">MTVQFPALKNDLILRAARGEKTERTPVWVMRQAGRYLSEFREVRKNHDFFSMCRTPEIACEITIQPVRRFRGLLDAAIIFSDILVIPQALGMTVEMVPGKGPHFPDPLVTPADIARVIRPGTVDIRQELGYVLDALTLTRQTLAGEVPLLGFVGAPWTMLAYMIEGGGSKTFSKAKAWLYRYPEACHQLLQQLTDVCVDFLVAQVRAGAQMVQVFDSWAGELGPDDYRTFAFPYLKAIADRVKEQLAQISPDAVVPMTVFAKGAHYILEELVTETRYDVISLDWTMDPAVSRTRVLSATSAVSGQPRTVTLQGNLDPSTLYGSPETIRERTRVMIERFAAWDGQGQCHIANMGHGMYPDHDPEHLRAYLAAVREFSSAFKSA</sequence>
<accession>A0A4P9ZZJ4</accession>
<keyword evidence="8" id="KW-0963">Cytoplasm</keyword>
<dbReference type="SUPFAM" id="SSF51726">
    <property type="entry name" value="UROD/MetE-like"/>
    <property type="match status" value="1"/>
</dbReference>
<evidence type="ECO:0000256" key="7">
    <source>
        <dbReference type="ARBA" id="ARBA00014308"/>
    </source>
</evidence>
<dbReference type="GO" id="GO:0005829">
    <property type="term" value="C:cytosol"/>
    <property type="evidence" value="ECO:0007669"/>
    <property type="project" value="TreeGrafter"/>
</dbReference>
<keyword evidence="11 12" id="KW-0627">Porphyrin biosynthesis</keyword>
<dbReference type="PANTHER" id="PTHR21091">
    <property type="entry name" value="METHYLTETRAHYDROFOLATE:HOMOCYSTEINE METHYLTRANSFERASE RELATED"/>
    <property type="match status" value="1"/>
</dbReference>
<evidence type="ECO:0000259" key="15">
    <source>
        <dbReference type="PROSITE" id="PS00907"/>
    </source>
</evidence>
<keyword evidence="9 12" id="KW-0210">Decarboxylase</keyword>
<dbReference type="PANTHER" id="PTHR21091:SF169">
    <property type="entry name" value="UROPORPHYRINOGEN DECARBOXYLASE"/>
    <property type="match status" value="1"/>
</dbReference>
<protein>
    <recommendedName>
        <fullName evidence="7 12">Uroporphyrinogen decarboxylase</fullName>
        <ecNumber evidence="6 12">4.1.1.37</ecNumber>
    </recommendedName>
</protein>
<evidence type="ECO:0000256" key="5">
    <source>
        <dbReference type="ARBA" id="ARBA00011738"/>
    </source>
</evidence>
<dbReference type="STRING" id="215637.A0A4P9ZZJ4"/>
<dbReference type="CDD" id="cd00717">
    <property type="entry name" value="URO-D"/>
    <property type="match status" value="1"/>
</dbReference>
<dbReference type="PROSITE" id="PS00907">
    <property type="entry name" value="UROD_2"/>
    <property type="match status" value="1"/>
</dbReference>
<dbReference type="NCBIfam" id="TIGR01464">
    <property type="entry name" value="hemE"/>
    <property type="match status" value="1"/>
</dbReference>
<evidence type="ECO:0000256" key="11">
    <source>
        <dbReference type="ARBA" id="ARBA00023244"/>
    </source>
</evidence>
<dbReference type="AlphaFoldDB" id="A0A4P9ZZJ4"/>
<proteinExistence type="inferred from homology"/>
<evidence type="ECO:0000256" key="10">
    <source>
        <dbReference type="ARBA" id="ARBA00023239"/>
    </source>
</evidence>
<keyword evidence="10 12" id="KW-0456">Lyase</keyword>
<organism evidence="16 17">
    <name type="scientific">Dimargaris cristalligena</name>
    <dbReference type="NCBI Taxonomy" id="215637"/>
    <lineage>
        <taxon>Eukaryota</taxon>
        <taxon>Fungi</taxon>
        <taxon>Fungi incertae sedis</taxon>
        <taxon>Zoopagomycota</taxon>
        <taxon>Kickxellomycotina</taxon>
        <taxon>Dimargaritomycetes</taxon>
        <taxon>Dimargaritales</taxon>
        <taxon>Dimargaritaceae</taxon>
        <taxon>Dimargaris</taxon>
    </lineage>
</organism>
<dbReference type="InterPro" id="IPR038071">
    <property type="entry name" value="UROD/MetE-like_sf"/>
</dbReference>
<dbReference type="InterPro" id="IPR000257">
    <property type="entry name" value="Uroporphyrinogen_deCOase"/>
</dbReference>
<dbReference type="OrthoDB" id="339900at2759"/>
<comment type="subunit">
    <text evidence="5">Homodimer.</text>
</comment>
<dbReference type="Gene3D" id="3.20.20.210">
    <property type="match status" value="1"/>
</dbReference>
<comment type="pathway">
    <text evidence="3 12">Porphyrin-containing compound metabolism; protoporphyrin-IX biosynthesis; coproporphyrinogen-III from 5-aminolevulinate: step 4/4.</text>
</comment>
<feature type="domain" description="Uroporphyrinogen decarboxylase (URO-D)" evidence="14">
    <location>
        <begin position="26"/>
        <end position="35"/>
    </location>
</feature>
<comment type="subcellular location">
    <subcellularLocation>
        <location evidence="2">Cytoplasm</location>
    </subcellularLocation>
</comment>
<comment type="function">
    <text evidence="1">Catalyzes the decarboxylation of four acetate groups of uroporphyrinogen-III to yield coproporphyrinogen-III.</text>
</comment>
<dbReference type="EC" id="4.1.1.37" evidence="6 12"/>
<comment type="similarity">
    <text evidence="4 13">Belongs to the uroporphyrinogen decarboxylase family.</text>
</comment>
<evidence type="ECO:0000259" key="14">
    <source>
        <dbReference type="PROSITE" id="PS00906"/>
    </source>
</evidence>